<evidence type="ECO:0000256" key="4">
    <source>
        <dbReference type="ARBA" id="ARBA00023038"/>
    </source>
</evidence>
<gene>
    <name evidence="7" type="ORF">QYM36_009163</name>
</gene>
<dbReference type="InterPro" id="IPR001781">
    <property type="entry name" value="Znf_LIM"/>
</dbReference>
<feature type="domain" description="LIM zinc-binding" evidence="6">
    <location>
        <begin position="127"/>
        <end position="200"/>
    </location>
</feature>
<keyword evidence="3 5" id="KW-0862">Zinc</keyword>
<dbReference type="PANTHER" id="PTHR45787">
    <property type="entry name" value="LD11652P"/>
    <property type="match status" value="1"/>
</dbReference>
<evidence type="ECO:0000313" key="8">
    <source>
        <dbReference type="Proteomes" id="UP001187531"/>
    </source>
</evidence>
<reference evidence="7" key="1">
    <citation type="submission" date="2023-07" db="EMBL/GenBank/DDBJ databases">
        <title>Chromosome-level genome assembly of Artemia franciscana.</title>
        <authorList>
            <person name="Jo E."/>
        </authorList>
    </citation>
    <scope>NUCLEOTIDE SEQUENCE</scope>
    <source>
        <tissue evidence="7">Whole body</tissue>
    </source>
</reference>
<keyword evidence="4 5" id="KW-0440">LIM domain</keyword>
<dbReference type="AlphaFoldDB" id="A0AA88HYX2"/>
<dbReference type="SUPFAM" id="SSF57716">
    <property type="entry name" value="Glucocorticoid receptor-like (DNA-binding domain)"/>
    <property type="match status" value="4"/>
</dbReference>
<proteinExistence type="predicted"/>
<dbReference type="Pfam" id="PF00412">
    <property type="entry name" value="LIM"/>
    <property type="match status" value="2"/>
</dbReference>
<evidence type="ECO:0000256" key="5">
    <source>
        <dbReference type="PROSITE-ProRule" id="PRU00125"/>
    </source>
</evidence>
<sequence>MMMNPAAHQMGHFQPFSEIQQISPGSPGEQMAFRGTPDSTMLPMEYRNSGKVIINQSMVDGTRICAGCGNKILERFLLHALDRFWHHCCLTCSCCSARLFELATSCFTRGGMILCKNDYLRLFGVSGACSACGQNIPPSEFVMRAATLSPDQHQHHLDYVYHVKCFSCTKCQNRLVPGDRYALIGGSLVCEQDCQKLLKNNSLPTSVRRGKVGRPRRAKE</sequence>
<protein>
    <recommendedName>
        <fullName evidence="6">LIM zinc-binding domain-containing protein</fullName>
    </recommendedName>
</protein>
<keyword evidence="8" id="KW-1185">Reference proteome</keyword>
<dbReference type="PANTHER" id="PTHR45787:SF13">
    <property type="entry name" value="LD11652P"/>
    <property type="match status" value="1"/>
</dbReference>
<name>A0AA88HYX2_ARTSF</name>
<evidence type="ECO:0000256" key="2">
    <source>
        <dbReference type="ARBA" id="ARBA00022737"/>
    </source>
</evidence>
<comment type="caution">
    <text evidence="7">The sequence shown here is derived from an EMBL/GenBank/DDBJ whole genome shotgun (WGS) entry which is preliminary data.</text>
</comment>
<dbReference type="Gene3D" id="2.10.110.10">
    <property type="entry name" value="Cysteine Rich Protein"/>
    <property type="match status" value="2"/>
</dbReference>
<evidence type="ECO:0000256" key="1">
    <source>
        <dbReference type="ARBA" id="ARBA00022723"/>
    </source>
</evidence>
<accession>A0AA88HYX2</accession>
<evidence type="ECO:0000259" key="6">
    <source>
        <dbReference type="PROSITE" id="PS50023"/>
    </source>
</evidence>
<dbReference type="GO" id="GO:0046872">
    <property type="term" value="F:metal ion binding"/>
    <property type="evidence" value="ECO:0007669"/>
    <property type="project" value="UniProtKB-KW"/>
</dbReference>
<dbReference type="PROSITE" id="PS50023">
    <property type="entry name" value="LIM_DOMAIN_2"/>
    <property type="match status" value="2"/>
</dbReference>
<organism evidence="7 8">
    <name type="scientific">Artemia franciscana</name>
    <name type="common">Brine shrimp</name>
    <name type="synonym">Artemia sanfranciscana</name>
    <dbReference type="NCBI Taxonomy" id="6661"/>
    <lineage>
        <taxon>Eukaryota</taxon>
        <taxon>Metazoa</taxon>
        <taxon>Ecdysozoa</taxon>
        <taxon>Arthropoda</taxon>
        <taxon>Crustacea</taxon>
        <taxon>Branchiopoda</taxon>
        <taxon>Anostraca</taxon>
        <taxon>Artemiidae</taxon>
        <taxon>Artemia</taxon>
    </lineage>
</organism>
<dbReference type="InterPro" id="IPR050945">
    <property type="entry name" value="LMO_RBTN_TF"/>
</dbReference>
<dbReference type="SMART" id="SM00132">
    <property type="entry name" value="LIM"/>
    <property type="match status" value="2"/>
</dbReference>
<keyword evidence="1 5" id="KW-0479">Metal-binding</keyword>
<feature type="domain" description="LIM zinc-binding" evidence="6">
    <location>
        <begin position="63"/>
        <end position="125"/>
    </location>
</feature>
<dbReference type="EMBL" id="JAVRJZ010000013">
    <property type="protein sequence ID" value="KAK2714871.1"/>
    <property type="molecule type" value="Genomic_DNA"/>
</dbReference>
<evidence type="ECO:0000256" key="3">
    <source>
        <dbReference type="ARBA" id="ARBA00022833"/>
    </source>
</evidence>
<dbReference type="Proteomes" id="UP001187531">
    <property type="component" value="Unassembled WGS sequence"/>
</dbReference>
<evidence type="ECO:0000313" key="7">
    <source>
        <dbReference type="EMBL" id="KAK2714871.1"/>
    </source>
</evidence>
<keyword evidence="2" id="KW-0677">Repeat</keyword>